<evidence type="ECO:0000313" key="2">
    <source>
        <dbReference type="Proteomes" id="UP000190744"/>
    </source>
</evidence>
<comment type="caution">
    <text evidence="1">The sequence shown here is derived from an EMBL/GenBank/DDBJ whole genome shotgun (WGS) entry which is preliminary data.</text>
</comment>
<accession>A0A1S9RDK1</accession>
<proteinExistence type="predicted"/>
<dbReference type="Proteomes" id="UP000190744">
    <property type="component" value="Unassembled WGS sequence"/>
</dbReference>
<evidence type="ECO:0000313" key="1">
    <source>
        <dbReference type="EMBL" id="OOQ83619.1"/>
    </source>
</evidence>
<evidence type="ECO:0008006" key="3">
    <source>
        <dbReference type="Google" id="ProtNLM"/>
    </source>
</evidence>
<name>A0A1S9RDK1_PENBI</name>
<protein>
    <recommendedName>
        <fullName evidence="3">Apolipoprotein/apolipophorin</fullName>
    </recommendedName>
</protein>
<dbReference type="EMBL" id="LJBN01000194">
    <property type="protein sequence ID" value="OOQ83619.1"/>
    <property type="molecule type" value="Genomic_DNA"/>
</dbReference>
<gene>
    <name evidence="1" type="ORF">PEBR_35734</name>
</gene>
<sequence length="401" mass="44446">MMLGQNQRTAARVIGRVRCPAKPRAHNARFQSTSSGAASSGANSALIGGVAGGAFAAAVGYAWYSYSGAKTLVDTNKQAKQYLEQAKQKLAENAPEASESYAWFKKTVTRYAVYVPGAREYVDTAFKDLEKIKENHGEEFDKVIQDAYKELSDVSKKGGFDTNTAFEAFHILQKHLDRLLDLAGDVGEDILDNHPKLKEKLGGSFDQLKQMGDAYGPQAKEEVNKTWSQVSDIVKRGASLDAVAEIKKLIDEKREKLQKLGDEAWQKGLDESRQFLEKNPHLKSLVEENADALKKGNFQDLWEKLKDSASSGKTEDVENYVKEKVDQAKSSGFGDLDKWLKAIPGGSNILPQLQTLQTVAQKKGGEAEKVLKETFEEVQEVLKKRKEQVEKIAEEGKKEAK</sequence>
<reference evidence="2" key="1">
    <citation type="submission" date="2015-09" db="EMBL/GenBank/DDBJ databases">
        <authorList>
            <person name="Fill T.P."/>
            <person name="Baretta J.F."/>
            <person name="de Almeida L.G."/>
            <person name="Rocha M."/>
            <person name="de Souza D.H."/>
            <person name="Malavazi I."/>
            <person name="Cerdeira L.T."/>
            <person name="Hong H."/>
            <person name="Samborskyy M."/>
            <person name="de Vasconcelos A.T."/>
            <person name="Leadlay P."/>
            <person name="Rodrigues-Filho E."/>
        </authorList>
    </citation>
    <scope>NUCLEOTIDE SEQUENCE [LARGE SCALE GENOMIC DNA]</scope>
    <source>
        <strain evidence="2">LaBioMMi 136</strain>
    </source>
</reference>
<dbReference type="AlphaFoldDB" id="A0A1S9RDK1"/>
<organism evidence="1 2">
    <name type="scientific">Penicillium brasilianum</name>
    <dbReference type="NCBI Taxonomy" id="104259"/>
    <lineage>
        <taxon>Eukaryota</taxon>
        <taxon>Fungi</taxon>
        <taxon>Dikarya</taxon>
        <taxon>Ascomycota</taxon>
        <taxon>Pezizomycotina</taxon>
        <taxon>Eurotiomycetes</taxon>
        <taxon>Eurotiomycetidae</taxon>
        <taxon>Eurotiales</taxon>
        <taxon>Aspergillaceae</taxon>
        <taxon>Penicillium</taxon>
    </lineage>
</organism>